<dbReference type="InterPro" id="IPR022698">
    <property type="entry name" value="OrsD"/>
</dbReference>
<comment type="caution">
    <text evidence="2">The sequence shown here is derived from an EMBL/GenBank/DDBJ whole genome shotgun (WGS) entry which is preliminary data.</text>
</comment>
<name>A0A168DDH2_CORFA</name>
<dbReference type="RefSeq" id="XP_018707921.1">
    <property type="nucleotide sequence ID" value="XM_018845155.1"/>
</dbReference>
<organism evidence="2 3">
    <name type="scientific">Cordyceps fumosorosea (strain ARSEF 2679)</name>
    <name type="common">Isaria fumosorosea</name>
    <dbReference type="NCBI Taxonomy" id="1081104"/>
    <lineage>
        <taxon>Eukaryota</taxon>
        <taxon>Fungi</taxon>
        <taxon>Dikarya</taxon>
        <taxon>Ascomycota</taxon>
        <taxon>Pezizomycotina</taxon>
        <taxon>Sordariomycetes</taxon>
        <taxon>Hypocreomycetidae</taxon>
        <taxon>Hypocreales</taxon>
        <taxon>Cordycipitaceae</taxon>
        <taxon>Cordyceps</taxon>
    </lineage>
</organism>
<evidence type="ECO:0000256" key="1">
    <source>
        <dbReference type="SAM" id="MobiDB-lite"/>
    </source>
</evidence>
<reference evidence="2 3" key="1">
    <citation type="journal article" date="2016" name="Genome Biol. Evol.">
        <title>Divergent and convergent evolution of fungal pathogenicity.</title>
        <authorList>
            <person name="Shang Y."/>
            <person name="Xiao G."/>
            <person name="Zheng P."/>
            <person name="Cen K."/>
            <person name="Zhan S."/>
            <person name="Wang C."/>
        </authorList>
    </citation>
    <scope>NUCLEOTIDE SEQUENCE [LARGE SCALE GENOMIC DNA]</scope>
    <source>
        <strain evidence="2 3">ARSEF 2679</strain>
    </source>
</reference>
<evidence type="ECO:0000313" key="3">
    <source>
        <dbReference type="Proteomes" id="UP000076744"/>
    </source>
</evidence>
<accession>A0A168DDH2</accession>
<proteinExistence type="predicted"/>
<dbReference type="STRING" id="1081104.A0A168DDH2"/>
<evidence type="ECO:0000313" key="2">
    <source>
        <dbReference type="EMBL" id="OAA72475.1"/>
    </source>
</evidence>
<dbReference type="PANTHER" id="PTHR47657">
    <property type="entry name" value="STEROL REGULATORY ELEMENT-BINDING PROTEIN ECM22"/>
    <property type="match status" value="1"/>
</dbReference>
<protein>
    <recommendedName>
        <fullName evidence="4">C2H2-type domain-containing protein</fullName>
    </recommendedName>
</protein>
<feature type="region of interest" description="Disordered" evidence="1">
    <location>
        <begin position="155"/>
        <end position="191"/>
    </location>
</feature>
<dbReference type="OrthoDB" id="416217at2759"/>
<keyword evidence="3" id="KW-1185">Reference proteome</keyword>
<dbReference type="GeneID" id="30017840"/>
<feature type="compositionally biased region" description="Low complexity" evidence="1">
    <location>
        <begin position="156"/>
        <end position="174"/>
    </location>
</feature>
<dbReference type="Proteomes" id="UP000076744">
    <property type="component" value="Unassembled WGS sequence"/>
</dbReference>
<dbReference type="EMBL" id="AZHB01000002">
    <property type="protein sequence ID" value="OAA72475.1"/>
    <property type="molecule type" value="Genomic_DNA"/>
</dbReference>
<gene>
    <name evidence="2" type="ORF">ISF_01548</name>
</gene>
<dbReference type="InterPro" id="IPR052400">
    <property type="entry name" value="Zn2-C6_fungal_TF"/>
</dbReference>
<dbReference type="GO" id="GO:0000981">
    <property type="term" value="F:DNA-binding transcription factor activity, RNA polymerase II-specific"/>
    <property type="evidence" value="ECO:0007669"/>
    <property type="project" value="TreeGrafter"/>
</dbReference>
<dbReference type="AlphaFoldDB" id="A0A168DDH2"/>
<evidence type="ECO:0008006" key="4">
    <source>
        <dbReference type="Google" id="ProtNLM"/>
    </source>
</evidence>
<dbReference type="Pfam" id="PF12013">
    <property type="entry name" value="OrsD"/>
    <property type="match status" value="1"/>
</dbReference>
<sequence>MNLSFAHNGRLRYDEAHGVLICVKCRYAVQKSAVESHLLRHKVYRGERRTLLAAITRLHLAEPDEVRVPSGHGGLLPAPVEGLAIIPGYRCAADGCEALCASDKRMRRHWSEVHGTTDRPPAAMATEAHLQTFFRGTKLKYFQVLRVDDPAPLPLPSSGISTPSSHTPSSAATAEAGPQDAASDAVVSERPAAAAAAPPPLLVEMETLQYFHHFASATSLTLPTSLDKGTAYWQTDTVARALQARWLMCMVLAVAATHKCAEERDPEARRMHHDRAAQFQAELSSTWLAQTSVVQGPTLDRCAQLRCVLGLCQITGLSSAPGSEVERLEWSLLTSAIRGCRDPSIALLMTLCPSPAPTPIPVPAESRVLAAGVPNKAPPTLLKSLRELPFRMVVALSKPDSHEDLVAVVSAIEILTDCYVVSHAADDDDGAAAWLGLECWLRELPPHFNAMIERQAPAALIVLAHWCQLVRRAETYFWFLRGLGDKVVRGILNQVPDDASIRELIEACRGSLEE</sequence>
<dbReference type="PANTHER" id="PTHR47657:SF3">
    <property type="entry name" value="ORSELLINIC ACID_F9775 BIOSYNTHESIS CLUSTER PROTEIN D-RELATED"/>
    <property type="match status" value="1"/>
</dbReference>